<name>B0DQK7_LACBS</name>
<dbReference type="EMBL" id="DS547126">
    <property type="protein sequence ID" value="EDR03131.1"/>
    <property type="molecule type" value="Genomic_DNA"/>
</dbReference>
<dbReference type="RefSeq" id="XP_001886272.1">
    <property type="nucleotide sequence ID" value="XM_001886237.1"/>
</dbReference>
<dbReference type="OrthoDB" id="3108749at2759"/>
<feature type="chain" id="PRO_5002747301" evidence="1">
    <location>
        <begin position="31"/>
        <end position="102"/>
    </location>
</feature>
<organism evidence="3">
    <name type="scientific">Laccaria bicolor (strain S238N-H82 / ATCC MYA-4686)</name>
    <name type="common">Bicoloured deceiver</name>
    <name type="synonym">Laccaria laccata var. bicolor</name>
    <dbReference type="NCBI Taxonomy" id="486041"/>
    <lineage>
        <taxon>Eukaryota</taxon>
        <taxon>Fungi</taxon>
        <taxon>Dikarya</taxon>
        <taxon>Basidiomycota</taxon>
        <taxon>Agaricomycotina</taxon>
        <taxon>Agaricomycetes</taxon>
        <taxon>Agaricomycetidae</taxon>
        <taxon>Agaricales</taxon>
        <taxon>Agaricineae</taxon>
        <taxon>Hydnangiaceae</taxon>
        <taxon>Laccaria</taxon>
    </lineage>
</organism>
<proteinExistence type="predicted"/>
<gene>
    <name evidence="2" type="ORF">LACBIDRAFT_295327</name>
</gene>
<dbReference type="Proteomes" id="UP000001194">
    <property type="component" value="Unassembled WGS sequence"/>
</dbReference>
<keyword evidence="1" id="KW-0732">Signal</keyword>
<dbReference type="KEGG" id="lbc:LACBIDRAFT_295327"/>
<dbReference type="InParanoid" id="B0DQK7"/>
<dbReference type="GeneID" id="6081893"/>
<dbReference type="AlphaFoldDB" id="B0DQK7"/>
<evidence type="ECO:0000313" key="3">
    <source>
        <dbReference type="Proteomes" id="UP000001194"/>
    </source>
</evidence>
<accession>B0DQK7</accession>
<dbReference type="HOGENOM" id="CLU_168433_0_0_1"/>
<keyword evidence="3" id="KW-1185">Reference proteome</keyword>
<protein>
    <submittedName>
        <fullName evidence="2">Predicted protein</fullName>
    </submittedName>
</protein>
<evidence type="ECO:0000313" key="2">
    <source>
        <dbReference type="EMBL" id="EDR03131.1"/>
    </source>
</evidence>
<feature type="signal peptide" evidence="1">
    <location>
        <begin position="1"/>
        <end position="30"/>
    </location>
</feature>
<reference evidence="2 3" key="1">
    <citation type="journal article" date="2008" name="Nature">
        <title>The genome of Laccaria bicolor provides insights into mycorrhizal symbiosis.</title>
        <authorList>
            <person name="Martin F."/>
            <person name="Aerts A."/>
            <person name="Ahren D."/>
            <person name="Brun A."/>
            <person name="Danchin E.G.J."/>
            <person name="Duchaussoy F."/>
            <person name="Gibon J."/>
            <person name="Kohler A."/>
            <person name="Lindquist E."/>
            <person name="Pereda V."/>
            <person name="Salamov A."/>
            <person name="Shapiro H.J."/>
            <person name="Wuyts J."/>
            <person name="Blaudez D."/>
            <person name="Buee M."/>
            <person name="Brokstein P."/>
            <person name="Canbaeck B."/>
            <person name="Cohen D."/>
            <person name="Courty P.E."/>
            <person name="Coutinho P.M."/>
            <person name="Delaruelle C."/>
            <person name="Detter J.C."/>
            <person name="Deveau A."/>
            <person name="DiFazio S."/>
            <person name="Duplessis S."/>
            <person name="Fraissinet-Tachet L."/>
            <person name="Lucic E."/>
            <person name="Frey-Klett P."/>
            <person name="Fourrey C."/>
            <person name="Feussner I."/>
            <person name="Gay G."/>
            <person name="Grimwood J."/>
            <person name="Hoegger P.J."/>
            <person name="Jain P."/>
            <person name="Kilaru S."/>
            <person name="Labbe J."/>
            <person name="Lin Y.C."/>
            <person name="Legue V."/>
            <person name="Le Tacon F."/>
            <person name="Marmeisse R."/>
            <person name="Melayah D."/>
            <person name="Montanini B."/>
            <person name="Muratet M."/>
            <person name="Nehls U."/>
            <person name="Niculita-Hirzel H."/>
            <person name="Oudot-Le Secq M.P."/>
            <person name="Peter M."/>
            <person name="Quesneville H."/>
            <person name="Rajashekar B."/>
            <person name="Reich M."/>
            <person name="Rouhier N."/>
            <person name="Schmutz J."/>
            <person name="Yin T."/>
            <person name="Chalot M."/>
            <person name="Henrissat B."/>
            <person name="Kuees U."/>
            <person name="Lucas S."/>
            <person name="Van de Peer Y."/>
            <person name="Podila G.K."/>
            <person name="Polle A."/>
            <person name="Pukkila P.J."/>
            <person name="Richardson P.M."/>
            <person name="Rouze P."/>
            <person name="Sanders I.R."/>
            <person name="Stajich J.E."/>
            <person name="Tunlid A."/>
            <person name="Tuskan G."/>
            <person name="Grigoriev I.V."/>
        </authorList>
    </citation>
    <scope>NUCLEOTIDE SEQUENCE [LARGE SCALE GENOMIC DNA]</scope>
    <source>
        <strain evidence="3">S238N-H82 / ATCC MYA-4686</strain>
    </source>
</reference>
<sequence>MHAFNFTRPFALVLAIVCLAIAAPTSDVHAAGNVPDSAVIKDTIATHLPAATSPTDETGGSTLKPDSSECFIALTPCAADKDCCSGLCKISLSAVGLGLRCV</sequence>
<evidence type="ECO:0000256" key="1">
    <source>
        <dbReference type="SAM" id="SignalP"/>
    </source>
</evidence>